<proteinExistence type="predicted"/>
<reference evidence="2" key="2">
    <citation type="submission" date="2021-02" db="EMBL/GenBank/DDBJ databases">
        <authorList>
            <person name="Kimball J.A."/>
            <person name="Haas M.W."/>
            <person name="Macchietto M."/>
            <person name="Kono T."/>
            <person name="Duquette J."/>
            <person name="Shao M."/>
        </authorList>
    </citation>
    <scope>NUCLEOTIDE SEQUENCE</scope>
    <source>
        <tissue evidence="2">Fresh leaf tissue</tissue>
    </source>
</reference>
<protein>
    <submittedName>
        <fullName evidence="2">Uncharacterized protein</fullName>
    </submittedName>
</protein>
<evidence type="ECO:0000256" key="1">
    <source>
        <dbReference type="SAM" id="MobiDB-lite"/>
    </source>
</evidence>
<dbReference type="EMBL" id="JAAALK010000082">
    <property type="protein sequence ID" value="KAG8088642.1"/>
    <property type="molecule type" value="Genomic_DNA"/>
</dbReference>
<evidence type="ECO:0000313" key="3">
    <source>
        <dbReference type="Proteomes" id="UP000729402"/>
    </source>
</evidence>
<accession>A0A8J5WH20</accession>
<keyword evidence="3" id="KW-1185">Reference proteome</keyword>
<comment type="caution">
    <text evidence="2">The sequence shown here is derived from an EMBL/GenBank/DDBJ whole genome shotgun (WGS) entry which is preliminary data.</text>
</comment>
<feature type="region of interest" description="Disordered" evidence="1">
    <location>
        <begin position="1"/>
        <end position="26"/>
    </location>
</feature>
<reference evidence="2" key="1">
    <citation type="journal article" date="2021" name="bioRxiv">
        <title>Whole Genome Assembly and Annotation of Northern Wild Rice, Zizania palustris L., Supports a Whole Genome Duplication in the Zizania Genus.</title>
        <authorList>
            <person name="Haas M."/>
            <person name="Kono T."/>
            <person name="Macchietto M."/>
            <person name="Millas R."/>
            <person name="McGilp L."/>
            <person name="Shao M."/>
            <person name="Duquette J."/>
            <person name="Hirsch C.N."/>
            <person name="Kimball J."/>
        </authorList>
    </citation>
    <scope>NUCLEOTIDE SEQUENCE</scope>
    <source>
        <tissue evidence="2">Fresh leaf tissue</tissue>
    </source>
</reference>
<evidence type="ECO:0000313" key="2">
    <source>
        <dbReference type="EMBL" id="KAG8088642.1"/>
    </source>
</evidence>
<name>A0A8J5WH20_ZIZPA</name>
<dbReference type="AlphaFoldDB" id="A0A8J5WH20"/>
<gene>
    <name evidence="2" type="ORF">GUJ93_ZPchr0010g10886</name>
</gene>
<feature type="region of interest" description="Disordered" evidence="1">
    <location>
        <begin position="45"/>
        <end position="78"/>
    </location>
</feature>
<dbReference type="Proteomes" id="UP000729402">
    <property type="component" value="Unassembled WGS sequence"/>
</dbReference>
<sequence length="78" mass="8576">MVVQGGEDGIWGRSEEGRGLAVDKQPAGGRLMGEQQALVWAEVQRGQARETQGGEENKNRLRTSRSSLIRMVSSHHFA</sequence>
<organism evidence="2 3">
    <name type="scientific">Zizania palustris</name>
    <name type="common">Northern wild rice</name>
    <dbReference type="NCBI Taxonomy" id="103762"/>
    <lineage>
        <taxon>Eukaryota</taxon>
        <taxon>Viridiplantae</taxon>
        <taxon>Streptophyta</taxon>
        <taxon>Embryophyta</taxon>
        <taxon>Tracheophyta</taxon>
        <taxon>Spermatophyta</taxon>
        <taxon>Magnoliopsida</taxon>
        <taxon>Liliopsida</taxon>
        <taxon>Poales</taxon>
        <taxon>Poaceae</taxon>
        <taxon>BOP clade</taxon>
        <taxon>Oryzoideae</taxon>
        <taxon>Oryzeae</taxon>
        <taxon>Zizaniinae</taxon>
        <taxon>Zizania</taxon>
    </lineage>
</organism>